<dbReference type="Proteomes" id="UP000574369">
    <property type="component" value="Unassembled WGS sequence"/>
</dbReference>
<gene>
    <name evidence="2" type="ORF">FHS28_001348</name>
</gene>
<comment type="caution">
    <text evidence="2">The sequence shown here is derived from an EMBL/GenBank/DDBJ whole genome shotgun (WGS) entry which is preliminary data.</text>
</comment>
<keyword evidence="1" id="KW-0175">Coiled coil</keyword>
<name>A0ABR6GS53_9BURK</name>
<proteinExistence type="predicted"/>
<dbReference type="GO" id="GO:0008168">
    <property type="term" value="F:methyltransferase activity"/>
    <property type="evidence" value="ECO:0007669"/>
    <property type="project" value="UniProtKB-KW"/>
</dbReference>
<keyword evidence="2" id="KW-0489">Methyltransferase</keyword>
<keyword evidence="3" id="KW-1185">Reference proteome</keyword>
<feature type="coiled-coil region" evidence="1">
    <location>
        <begin position="12"/>
        <end position="39"/>
    </location>
</feature>
<keyword evidence="2" id="KW-0808">Transferase</keyword>
<evidence type="ECO:0000256" key="1">
    <source>
        <dbReference type="SAM" id="Coils"/>
    </source>
</evidence>
<dbReference type="EMBL" id="JACHXO010000002">
    <property type="protein sequence ID" value="MBB3193963.1"/>
    <property type="molecule type" value="Genomic_DNA"/>
</dbReference>
<dbReference type="GO" id="GO:0032259">
    <property type="term" value="P:methylation"/>
    <property type="evidence" value="ECO:0007669"/>
    <property type="project" value="UniProtKB-KW"/>
</dbReference>
<sequence length="91" mass="10083">MGSPMDEHRKMLKTAEDSFERYSRMAEEAKAENEALVKSHLAGNGPGPTMSQLRNEEDLVALANRLRNTVAHLRRVQGDEPDTPITPSSPP</sequence>
<evidence type="ECO:0000313" key="3">
    <source>
        <dbReference type="Proteomes" id="UP000574369"/>
    </source>
</evidence>
<evidence type="ECO:0000313" key="2">
    <source>
        <dbReference type="EMBL" id="MBB3193963.1"/>
    </source>
</evidence>
<protein>
    <submittedName>
        <fullName evidence="2">Methylase of polypeptide subunit release factors</fullName>
    </submittedName>
</protein>
<accession>A0ABR6GS53</accession>
<reference evidence="2 3" key="1">
    <citation type="submission" date="2020-08" db="EMBL/GenBank/DDBJ databases">
        <title>Genomic Encyclopedia of Type Strains, Phase III (KMG-III): the genomes of soil and plant-associated and newly described type strains.</title>
        <authorList>
            <person name="Whitman W."/>
        </authorList>
    </citation>
    <scope>NUCLEOTIDE SEQUENCE [LARGE SCALE GENOMIC DNA]</scope>
    <source>
        <strain evidence="2 3">CECT 7247</strain>
    </source>
</reference>
<organism evidence="2 3">
    <name type="scientific">Roseateles terrae</name>
    <dbReference type="NCBI Taxonomy" id="431060"/>
    <lineage>
        <taxon>Bacteria</taxon>
        <taxon>Pseudomonadati</taxon>
        <taxon>Pseudomonadota</taxon>
        <taxon>Betaproteobacteria</taxon>
        <taxon>Burkholderiales</taxon>
        <taxon>Sphaerotilaceae</taxon>
        <taxon>Roseateles</taxon>
    </lineage>
</organism>